<evidence type="ECO:0000256" key="1">
    <source>
        <dbReference type="SAM" id="MobiDB-lite"/>
    </source>
</evidence>
<dbReference type="AlphaFoldDB" id="A0ABC8RFX6"/>
<feature type="region of interest" description="Disordered" evidence="1">
    <location>
        <begin position="1"/>
        <end position="21"/>
    </location>
</feature>
<sequence length="149" mass="17592">MYSEHKKILKAENTRDVNQRHDSQFPKWFKQRVKKLYHEGRASKELLSLAKGPDNQFEEQLISGEEPYQEHVPDEVFESMEIDEMPSLERDDMIPLGCTDVDNIFHEQPMENVDEEDNNFINDSDIEEDYCSDDIHKDDTFSNDECESD</sequence>
<comment type="caution">
    <text evidence="2">The sequence shown here is derived from an EMBL/GenBank/DDBJ whole genome shotgun (WGS) entry which is preliminary data.</text>
</comment>
<evidence type="ECO:0000313" key="3">
    <source>
        <dbReference type="Proteomes" id="UP001642360"/>
    </source>
</evidence>
<gene>
    <name evidence="2" type="ORF">ILEXP_LOCUS11605</name>
</gene>
<dbReference type="Proteomes" id="UP001642360">
    <property type="component" value="Unassembled WGS sequence"/>
</dbReference>
<accession>A0ABC8RFX6</accession>
<protein>
    <submittedName>
        <fullName evidence="2">Uncharacterized protein</fullName>
    </submittedName>
</protein>
<evidence type="ECO:0000313" key="2">
    <source>
        <dbReference type="EMBL" id="CAK9143869.1"/>
    </source>
</evidence>
<keyword evidence="3" id="KW-1185">Reference proteome</keyword>
<organism evidence="2 3">
    <name type="scientific">Ilex paraguariensis</name>
    <name type="common">yerba mate</name>
    <dbReference type="NCBI Taxonomy" id="185542"/>
    <lineage>
        <taxon>Eukaryota</taxon>
        <taxon>Viridiplantae</taxon>
        <taxon>Streptophyta</taxon>
        <taxon>Embryophyta</taxon>
        <taxon>Tracheophyta</taxon>
        <taxon>Spermatophyta</taxon>
        <taxon>Magnoliopsida</taxon>
        <taxon>eudicotyledons</taxon>
        <taxon>Gunneridae</taxon>
        <taxon>Pentapetalae</taxon>
        <taxon>asterids</taxon>
        <taxon>campanulids</taxon>
        <taxon>Aquifoliales</taxon>
        <taxon>Aquifoliaceae</taxon>
        <taxon>Ilex</taxon>
    </lineage>
</organism>
<name>A0ABC8RFX6_9AQUA</name>
<feature type="region of interest" description="Disordered" evidence="1">
    <location>
        <begin position="106"/>
        <end position="149"/>
    </location>
</feature>
<dbReference type="EMBL" id="CAUOFW020001344">
    <property type="protein sequence ID" value="CAK9143869.1"/>
    <property type="molecule type" value="Genomic_DNA"/>
</dbReference>
<feature type="compositionally biased region" description="Acidic residues" evidence="1">
    <location>
        <begin position="112"/>
        <end position="132"/>
    </location>
</feature>
<reference evidence="2 3" key="1">
    <citation type="submission" date="2024-02" db="EMBL/GenBank/DDBJ databases">
        <authorList>
            <person name="Vignale AGUSTIN F."/>
            <person name="Sosa J E."/>
            <person name="Modenutti C."/>
        </authorList>
    </citation>
    <scope>NUCLEOTIDE SEQUENCE [LARGE SCALE GENOMIC DNA]</scope>
</reference>
<proteinExistence type="predicted"/>